<dbReference type="InterPro" id="IPR002941">
    <property type="entry name" value="DNA_methylase_N4/N6"/>
</dbReference>
<feature type="region of interest" description="Disordered" evidence="3">
    <location>
        <begin position="650"/>
        <end position="671"/>
    </location>
</feature>
<keyword evidence="1 5" id="KW-0489">Methyltransferase</keyword>
<evidence type="ECO:0000256" key="2">
    <source>
        <dbReference type="ARBA" id="ARBA00022679"/>
    </source>
</evidence>
<protein>
    <submittedName>
        <fullName evidence="5">DNA methylase N-4</fullName>
    </submittedName>
</protein>
<evidence type="ECO:0000256" key="3">
    <source>
        <dbReference type="SAM" id="MobiDB-lite"/>
    </source>
</evidence>
<sequence length="862" mass="97647">MKSIDYEDFLREKVNFDRSFGFEITESEMNPILFPHQKMIVQWAVKGGRRAIFAAFGLGKSFMQIETLRLITKHKGGRALIVAPLGMRHEFIGDGAKLGVDVTFIKTAAFGLPETGMFVTNYESVRDGKIDPNLFTATSLDEASVLRDYGSKTFQTFLQLFKDIAFRFVATATPSPNRFKELSHYAAYLGIMDSGQILTRFFQRDSSSAGNLTLHPHKEREFWLWLNTWACFIQKPSDLGYSDDGYELPELDVRFHRVEIKGGEVRMDGDGQAVLFANGALGLSGAATEKRNSLSARIEKLAELVDESPDDHFVLWHTLEDERRAIKKAVPEAVEVFGALDLDEREERVVKFSNGESRILATKPSLSGSGSNFQRHCHRAIYAGIDFKFNDFIQSVHRLHRFLQKEQVRIDVILAESEESVIEILLAKWEQHKKLTSSMSDILREFGLDAGAISQALTRSMGVERVEVAGEGWQFALNDCVLETRDHMETDSVDMILSSIPFGTQYEYSPSYNDFGHTDDNLHFWEQMDYLTPNLLRVLKPGRVAAIHVKDRILFGNVMGTGNPTVEPFHAETLAHFRKHGFDYLGMHTIVTDVVRENNQTYRLGYTKMRADASSMGMGMPEYVLLFRKPQTDRSKGWGDVRVTKDIYDPTKPVSWEDDEPEAETPPNNPVDGYSLARWQIDAHAFWRSSGDRHLTPEELSQLKPEDMSRLFTAQTANSVYDYESHVKTGELLAGRKRLPSTFMSLAPASWHPDVWHDVNRMLTLNGEQSRRNLVMHTCPLQFDIVDRLITEKSNPGDLIYDPFGGLGTVPLRALKLGRRGRAAELNPVSYYDGVKYLEAESAEQDMPTLFDLIDLAQDDAA</sequence>
<proteinExistence type="predicted"/>
<gene>
    <name evidence="5" type="ORF">D6T64_11885</name>
</gene>
<evidence type="ECO:0000313" key="6">
    <source>
        <dbReference type="Proteomes" id="UP000272015"/>
    </source>
</evidence>
<dbReference type="Gene3D" id="3.40.50.300">
    <property type="entry name" value="P-loop containing nucleotide triphosphate hydrolases"/>
    <property type="match status" value="2"/>
</dbReference>
<dbReference type="GO" id="GO:0032259">
    <property type="term" value="P:methylation"/>
    <property type="evidence" value="ECO:0007669"/>
    <property type="project" value="UniProtKB-KW"/>
</dbReference>
<keyword evidence="6" id="KW-1185">Reference proteome</keyword>
<dbReference type="Pfam" id="PF01555">
    <property type="entry name" value="N6_N4_Mtase"/>
    <property type="match status" value="1"/>
</dbReference>
<dbReference type="SUPFAM" id="SSF53335">
    <property type="entry name" value="S-adenosyl-L-methionine-dependent methyltransferases"/>
    <property type="match status" value="1"/>
</dbReference>
<evidence type="ECO:0000256" key="1">
    <source>
        <dbReference type="ARBA" id="ARBA00022603"/>
    </source>
</evidence>
<dbReference type="RefSeq" id="WP_119974891.1">
    <property type="nucleotide sequence ID" value="NZ_JBHSQA010000012.1"/>
</dbReference>
<organism evidence="5 6">
    <name type="scientific">Cryobacterium melibiosiphilum</name>
    <dbReference type="NCBI Taxonomy" id="995039"/>
    <lineage>
        <taxon>Bacteria</taxon>
        <taxon>Bacillati</taxon>
        <taxon>Actinomycetota</taxon>
        <taxon>Actinomycetes</taxon>
        <taxon>Micrococcales</taxon>
        <taxon>Microbacteriaceae</taxon>
        <taxon>Cryobacterium</taxon>
    </lineage>
</organism>
<dbReference type="GO" id="GO:0003677">
    <property type="term" value="F:DNA binding"/>
    <property type="evidence" value="ECO:0007669"/>
    <property type="project" value="InterPro"/>
</dbReference>
<evidence type="ECO:0000259" key="4">
    <source>
        <dbReference type="SMART" id="SM00487"/>
    </source>
</evidence>
<keyword evidence="2" id="KW-0808">Transferase</keyword>
<dbReference type="OrthoDB" id="9773060at2"/>
<dbReference type="GO" id="GO:0008170">
    <property type="term" value="F:N-methyltransferase activity"/>
    <property type="evidence" value="ECO:0007669"/>
    <property type="project" value="InterPro"/>
</dbReference>
<dbReference type="Gene3D" id="3.40.50.150">
    <property type="entry name" value="Vaccinia Virus protein VP39"/>
    <property type="match status" value="1"/>
</dbReference>
<dbReference type="AlphaFoldDB" id="A0A3A5MMG8"/>
<dbReference type="SUPFAM" id="SSF52540">
    <property type="entry name" value="P-loop containing nucleoside triphosphate hydrolases"/>
    <property type="match status" value="2"/>
</dbReference>
<evidence type="ECO:0000313" key="5">
    <source>
        <dbReference type="EMBL" id="RJT88083.1"/>
    </source>
</evidence>
<name>A0A3A5MMG8_9MICO</name>
<dbReference type="InterPro" id="IPR014001">
    <property type="entry name" value="Helicase_ATP-bd"/>
</dbReference>
<dbReference type="InterPro" id="IPR027417">
    <property type="entry name" value="P-loop_NTPase"/>
</dbReference>
<accession>A0A3A5MMG8</accession>
<dbReference type="Proteomes" id="UP000272015">
    <property type="component" value="Unassembled WGS sequence"/>
</dbReference>
<comment type="caution">
    <text evidence="5">The sequence shown here is derived from an EMBL/GenBank/DDBJ whole genome shotgun (WGS) entry which is preliminary data.</text>
</comment>
<dbReference type="SMART" id="SM00487">
    <property type="entry name" value="DEXDc"/>
    <property type="match status" value="1"/>
</dbReference>
<dbReference type="InterPro" id="IPR029063">
    <property type="entry name" value="SAM-dependent_MTases_sf"/>
</dbReference>
<reference evidence="5 6" key="1">
    <citation type="submission" date="2018-09" db="EMBL/GenBank/DDBJ databases">
        <title>Novel species of Cryobacterium.</title>
        <authorList>
            <person name="Liu Q."/>
            <person name="Xin Y.-H."/>
        </authorList>
    </citation>
    <scope>NUCLEOTIDE SEQUENCE [LARGE SCALE GENOMIC DNA]</scope>
    <source>
        <strain evidence="5 6">Hh39</strain>
    </source>
</reference>
<dbReference type="EMBL" id="QZVS01000085">
    <property type="protein sequence ID" value="RJT88083.1"/>
    <property type="molecule type" value="Genomic_DNA"/>
</dbReference>
<feature type="domain" description="Helicase ATP-binding" evidence="4">
    <location>
        <begin position="29"/>
        <end position="204"/>
    </location>
</feature>